<feature type="chain" id="PRO_5038722984" evidence="2">
    <location>
        <begin position="37"/>
        <end position="536"/>
    </location>
</feature>
<evidence type="ECO:0000256" key="2">
    <source>
        <dbReference type="SAM" id="SignalP"/>
    </source>
</evidence>
<evidence type="ECO:0000313" key="5">
    <source>
        <dbReference type="EMBL" id="MBQ0850829.1"/>
    </source>
</evidence>
<sequence>MTLRVQIGTTYSPISSRIARVLVVSTAALGLTLPMAQPGSAAGGGTPAADKDRRSRTGTHATTPSAAPRTIVTTDPELDDLNSMLRMLLYSNEIDIAGLVYSSSQHHYRGDASRGLEPHRWPAPGARLHIDEAVDAYAEVYGNLVRHDPRYPSPARLRSLIATGNVIDEGDMAADTKGSDLIRKVLLDDKPGQVFLQAWGGPNTIARALKSIQDRYQGTPRWRAVYKKIVDKAVITSFGQQDSTFEDYIKPNWPDIQNREVATSVWGYGSRGVVRPEDAVYHSADWTRANVSGTGPIGASYRVWGDGKQMAAGFDDEDYFGLSGHTSEELRAMGYLVWTPPQPKGSWISEGDSSNFALLVDNGLRSYQHPGWGGWGGRQVVDPDDPHRWSNQNARDADETGATPRDYAAARWFSAIQNDFAARLDRSVSTFADANHAPRVRVPQGLDISRRAGRTVELTARTADPDGDAVTRTWWQYREAGTYPGTVAVRHTKAGAVRVVVPADARPGQTIHLVVEAKDNGTPALTSYQRVVITVT</sequence>
<dbReference type="EMBL" id="JAGPYQ010000001">
    <property type="protein sequence ID" value="MBQ0850829.1"/>
    <property type="molecule type" value="Genomic_DNA"/>
</dbReference>
<organism evidence="5 6">
    <name type="scientific">Streptomyces liliiviolaceus</name>
    <dbReference type="NCBI Taxonomy" id="2823109"/>
    <lineage>
        <taxon>Bacteria</taxon>
        <taxon>Bacillati</taxon>
        <taxon>Actinomycetota</taxon>
        <taxon>Actinomycetes</taxon>
        <taxon>Kitasatosporales</taxon>
        <taxon>Streptomycetaceae</taxon>
        <taxon>Streptomyces</taxon>
    </lineage>
</organism>
<dbReference type="Proteomes" id="UP000677413">
    <property type="component" value="Unassembled WGS sequence"/>
</dbReference>
<feature type="region of interest" description="Disordered" evidence="1">
    <location>
        <begin position="35"/>
        <end position="71"/>
    </location>
</feature>
<dbReference type="CDD" id="cd11304">
    <property type="entry name" value="Cadherin_repeat"/>
    <property type="match status" value="1"/>
</dbReference>
<dbReference type="Pfam" id="PF21027">
    <property type="entry name" value="Sde0182_C"/>
    <property type="match status" value="1"/>
</dbReference>
<dbReference type="GO" id="GO:0005509">
    <property type="term" value="F:calcium ion binding"/>
    <property type="evidence" value="ECO:0007669"/>
    <property type="project" value="InterPro"/>
</dbReference>
<dbReference type="InterPro" id="IPR011483">
    <property type="entry name" value="Sde182_NH-like"/>
</dbReference>
<gene>
    <name evidence="5" type="ORF">J8N05_21955</name>
</gene>
<dbReference type="Pfam" id="PF07632">
    <property type="entry name" value="Sde182_NH-like"/>
    <property type="match status" value="1"/>
</dbReference>
<dbReference type="AlphaFoldDB" id="A0A941BEQ2"/>
<dbReference type="InterPro" id="IPR015919">
    <property type="entry name" value="Cadherin-like_sf"/>
</dbReference>
<keyword evidence="6" id="KW-1185">Reference proteome</keyword>
<feature type="signal peptide" evidence="2">
    <location>
        <begin position="1"/>
        <end position="36"/>
    </location>
</feature>
<dbReference type="InterPro" id="IPR048527">
    <property type="entry name" value="Sde182_C"/>
</dbReference>
<dbReference type="Gene3D" id="3.90.245.10">
    <property type="entry name" value="Ribonucleoside hydrolase-like"/>
    <property type="match status" value="1"/>
</dbReference>
<evidence type="ECO:0000259" key="4">
    <source>
        <dbReference type="Pfam" id="PF21027"/>
    </source>
</evidence>
<dbReference type="SUPFAM" id="SSF49313">
    <property type="entry name" value="Cadherin-like"/>
    <property type="match status" value="1"/>
</dbReference>
<protein>
    <submittedName>
        <fullName evidence="5">DUF1593 domain-containing protein</fullName>
    </submittedName>
</protein>
<comment type="caution">
    <text evidence="5">The sequence shown here is derived from an EMBL/GenBank/DDBJ whole genome shotgun (WGS) entry which is preliminary data.</text>
</comment>
<evidence type="ECO:0000313" key="6">
    <source>
        <dbReference type="Proteomes" id="UP000677413"/>
    </source>
</evidence>
<dbReference type="InterPro" id="IPR013783">
    <property type="entry name" value="Ig-like_fold"/>
</dbReference>
<keyword evidence="2" id="KW-0732">Signal</keyword>
<name>A0A941BEQ2_9ACTN</name>
<dbReference type="RefSeq" id="WP_210885139.1">
    <property type="nucleotide sequence ID" value="NZ_JAGPYQ010000001.1"/>
</dbReference>
<reference evidence="5 6" key="1">
    <citation type="submission" date="2021-04" db="EMBL/GenBank/DDBJ databases">
        <authorList>
            <person name="Tang X."/>
            <person name="Zhou X."/>
            <person name="Chen X."/>
            <person name="Cernava T."/>
            <person name="Zhang C."/>
        </authorList>
    </citation>
    <scope>NUCLEOTIDE SEQUENCE [LARGE SCALE GENOMIC DNA]</scope>
    <source>
        <strain evidence="5 6">BH-SS-21</strain>
    </source>
</reference>
<evidence type="ECO:0000259" key="3">
    <source>
        <dbReference type="Pfam" id="PF07632"/>
    </source>
</evidence>
<feature type="domain" description="Cellulose-binding Sde182 C-terminal" evidence="4">
    <location>
        <begin position="455"/>
        <end position="535"/>
    </location>
</feature>
<dbReference type="GO" id="GO:0016020">
    <property type="term" value="C:membrane"/>
    <property type="evidence" value="ECO:0007669"/>
    <property type="project" value="InterPro"/>
</dbReference>
<dbReference type="SUPFAM" id="SSF53590">
    <property type="entry name" value="Nucleoside hydrolase"/>
    <property type="match status" value="1"/>
</dbReference>
<feature type="domain" description="Cellulose-binding Sde182 nucleoside hydrolase-like" evidence="3">
    <location>
        <begin position="69"/>
        <end position="378"/>
    </location>
</feature>
<dbReference type="InterPro" id="IPR036452">
    <property type="entry name" value="Ribo_hydro-like"/>
</dbReference>
<accession>A0A941BEQ2</accession>
<proteinExistence type="predicted"/>
<dbReference type="GO" id="GO:0016799">
    <property type="term" value="F:hydrolase activity, hydrolyzing N-glycosyl compounds"/>
    <property type="evidence" value="ECO:0007669"/>
    <property type="project" value="InterPro"/>
</dbReference>
<evidence type="ECO:0000256" key="1">
    <source>
        <dbReference type="SAM" id="MobiDB-lite"/>
    </source>
</evidence>
<dbReference type="Gene3D" id="2.60.40.10">
    <property type="entry name" value="Immunoglobulins"/>
    <property type="match status" value="1"/>
</dbReference>
<dbReference type="GO" id="GO:0005975">
    <property type="term" value="P:carbohydrate metabolic process"/>
    <property type="evidence" value="ECO:0007669"/>
    <property type="project" value="UniProtKB-ARBA"/>
</dbReference>